<comment type="catalytic activity">
    <reaction evidence="12 13">
        <text>a quinone + NADH + 5 H(+)(in) = a quinol + NAD(+) + 4 H(+)(out)</text>
        <dbReference type="Rhea" id="RHEA:57888"/>
        <dbReference type="ChEBI" id="CHEBI:15378"/>
        <dbReference type="ChEBI" id="CHEBI:24646"/>
        <dbReference type="ChEBI" id="CHEBI:57540"/>
        <dbReference type="ChEBI" id="CHEBI:57945"/>
        <dbReference type="ChEBI" id="CHEBI:132124"/>
    </reaction>
</comment>
<keyword evidence="10 12" id="KW-0830">Ubiquinone</keyword>
<keyword evidence="9 12" id="KW-0520">NAD</keyword>
<protein>
    <recommendedName>
        <fullName evidence="12">NADH-quinone oxidoreductase subunit A</fullName>
        <ecNumber evidence="12">7.1.1.-</ecNumber>
    </recommendedName>
    <alternativeName>
        <fullName evidence="12">NADH dehydrogenase I subunit A</fullName>
    </alternativeName>
    <alternativeName>
        <fullName evidence="12">NDH-1 subunit A</fullName>
    </alternativeName>
    <alternativeName>
        <fullName evidence="12">NUO1</fullName>
    </alternativeName>
</protein>
<accession>A0ABQ0PDF8</accession>
<dbReference type="EC" id="7.1.1.-" evidence="12"/>
<evidence type="ECO:0000256" key="1">
    <source>
        <dbReference type="ARBA" id="ARBA00004141"/>
    </source>
</evidence>
<dbReference type="Proteomes" id="UP001060895">
    <property type="component" value="Unassembled WGS sequence"/>
</dbReference>
<reference evidence="14" key="1">
    <citation type="submission" date="2013-04" db="EMBL/GenBank/DDBJ databases">
        <title>The genome sequencing project of 58 acetic acid bacteria.</title>
        <authorList>
            <person name="Okamoto-Kainuma A."/>
            <person name="Ishikawa M."/>
            <person name="Umino S."/>
            <person name="Koizumi Y."/>
            <person name="Shiwa Y."/>
            <person name="Yoshikawa H."/>
            <person name="Matsutani M."/>
            <person name="Matsushita K."/>
        </authorList>
    </citation>
    <scope>NUCLEOTIDE SEQUENCE</scope>
    <source>
        <strain evidence="14">DSM 12717</strain>
    </source>
</reference>
<comment type="similarity">
    <text evidence="2 12 13">Belongs to the complex I subunit 3 family.</text>
</comment>
<dbReference type="EMBL" id="BAQP01000525">
    <property type="protein sequence ID" value="GBQ33030.1"/>
    <property type="molecule type" value="Genomic_DNA"/>
</dbReference>
<proteinExistence type="inferred from homology"/>
<feature type="transmembrane region" description="Helical" evidence="12">
    <location>
        <begin position="107"/>
        <end position="125"/>
    </location>
</feature>
<feature type="transmembrane region" description="Helical" evidence="12">
    <location>
        <begin position="74"/>
        <end position="95"/>
    </location>
</feature>
<comment type="caution">
    <text evidence="12">Lacks conserved residue(s) required for the propagation of feature annotation.</text>
</comment>
<keyword evidence="15" id="KW-1185">Reference proteome</keyword>
<comment type="subcellular location">
    <subcellularLocation>
        <location evidence="12 13">Cell membrane</location>
        <topology evidence="12 13">Multi-pass membrane protein</topology>
    </subcellularLocation>
    <subcellularLocation>
        <location evidence="1">Membrane</location>
        <topology evidence="1">Multi-pass membrane protein</topology>
    </subcellularLocation>
</comment>
<organism evidence="14 15">
    <name type="scientific">Gluconacetobacter sacchari DSM 12717</name>
    <dbReference type="NCBI Taxonomy" id="1307940"/>
    <lineage>
        <taxon>Bacteria</taxon>
        <taxon>Pseudomonadati</taxon>
        <taxon>Pseudomonadota</taxon>
        <taxon>Alphaproteobacteria</taxon>
        <taxon>Acetobacterales</taxon>
        <taxon>Acetobacteraceae</taxon>
        <taxon>Gluconacetobacter</taxon>
    </lineage>
</organism>
<comment type="subunit">
    <text evidence="12">NDH-1 is composed of 14 different subunits. Subunits NuoA, H, J, K, L, M, N constitute the membrane sector of the complex.</text>
</comment>
<evidence type="ECO:0000256" key="9">
    <source>
        <dbReference type="ARBA" id="ARBA00023027"/>
    </source>
</evidence>
<evidence type="ECO:0000313" key="15">
    <source>
        <dbReference type="Proteomes" id="UP001060895"/>
    </source>
</evidence>
<dbReference type="InterPro" id="IPR038430">
    <property type="entry name" value="NDAH_ubi_oxred_su3_sf"/>
</dbReference>
<evidence type="ECO:0000256" key="5">
    <source>
        <dbReference type="ARBA" id="ARBA00022692"/>
    </source>
</evidence>
<dbReference type="Gene3D" id="1.20.58.1610">
    <property type="entry name" value="NADH:ubiquinone/plastoquinone oxidoreductase, chain 3"/>
    <property type="match status" value="1"/>
</dbReference>
<name>A0ABQ0PDF8_9PROT</name>
<evidence type="ECO:0000256" key="12">
    <source>
        <dbReference type="HAMAP-Rule" id="MF_01394"/>
    </source>
</evidence>
<keyword evidence="8 12" id="KW-1133">Transmembrane helix</keyword>
<evidence type="ECO:0000256" key="13">
    <source>
        <dbReference type="RuleBase" id="RU003639"/>
    </source>
</evidence>
<comment type="function">
    <text evidence="12">NDH-1 shuttles electrons from NADH, via FMN and iron-sulfur (Fe-S) centers, to quinones in the respiratory chain. The immediate electron acceptor for the enzyme in this species is believed to be ubiquinone. Couples the redox reaction to proton translocation (for every two electrons transferred, four hydrogen ions are translocated across the cytoplasmic membrane), and thus conserves the redox energy in a proton gradient.</text>
</comment>
<evidence type="ECO:0000256" key="7">
    <source>
        <dbReference type="ARBA" id="ARBA00022967"/>
    </source>
</evidence>
<dbReference type="HAMAP" id="MF_01394">
    <property type="entry name" value="NDH1_NuoA"/>
    <property type="match status" value="1"/>
</dbReference>
<keyword evidence="6 12" id="KW-0874">Quinone</keyword>
<evidence type="ECO:0000256" key="6">
    <source>
        <dbReference type="ARBA" id="ARBA00022719"/>
    </source>
</evidence>
<keyword evidence="7 12" id="KW-1278">Translocase</keyword>
<comment type="caution">
    <text evidence="14">The sequence shown here is derived from an EMBL/GenBank/DDBJ whole genome shotgun (WGS) entry which is preliminary data.</text>
</comment>
<evidence type="ECO:0000256" key="8">
    <source>
        <dbReference type="ARBA" id="ARBA00022989"/>
    </source>
</evidence>
<dbReference type="PANTHER" id="PTHR11058:SF21">
    <property type="entry name" value="NADH-QUINONE OXIDOREDUCTASE SUBUNIT A"/>
    <property type="match status" value="1"/>
</dbReference>
<dbReference type="InterPro" id="IPR000440">
    <property type="entry name" value="NADH_UbQ/plastoQ_OxRdtase_su3"/>
</dbReference>
<keyword evidence="11 12" id="KW-0472">Membrane</keyword>
<evidence type="ECO:0000256" key="10">
    <source>
        <dbReference type="ARBA" id="ARBA00023075"/>
    </source>
</evidence>
<evidence type="ECO:0000256" key="11">
    <source>
        <dbReference type="ARBA" id="ARBA00023136"/>
    </source>
</evidence>
<evidence type="ECO:0000313" key="14">
    <source>
        <dbReference type="EMBL" id="GBQ33030.1"/>
    </source>
</evidence>
<sequence length="143" mass="15434">MVLSPMIVSISRFLALHPLTGYALAIAALLAAMLALSSVTGGRRVGPARGASMNLPFESGILPVGSAHLRLPVQYYLVAVFFVIFDAEAVFLFSWATIVRQAGWRGYGAVLVFLAFLGIALAYLWRAGGLEWGPARRPARERT</sequence>
<evidence type="ECO:0000256" key="2">
    <source>
        <dbReference type="ARBA" id="ARBA00008472"/>
    </source>
</evidence>
<evidence type="ECO:0000256" key="3">
    <source>
        <dbReference type="ARBA" id="ARBA00022448"/>
    </source>
</evidence>
<gene>
    <name evidence="12" type="primary">nuoA</name>
    <name evidence="14" type="ORF">AA12717_4097</name>
</gene>
<evidence type="ECO:0000256" key="4">
    <source>
        <dbReference type="ARBA" id="ARBA00022475"/>
    </source>
</evidence>
<keyword evidence="3 12" id="KW-0813">Transport</keyword>
<dbReference type="Pfam" id="PF00507">
    <property type="entry name" value="Oxidored_q4"/>
    <property type="match status" value="1"/>
</dbReference>
<keyword evidence="4 12" id="KW-1003">Cell membrane</keyword>
<dbReference type="InterPro" id="IPR023043">
    <property type="entry name" value="NAD(P)H_OxRDtase_bac/plastid"/>
</dbReference>
<dbReference type="PANTHER" id="PTHR11058">
    <property type="entry name" value="NADH-UBIQUINONE OXIDOREDUCTASE CHAIN 3"/>
    <property type="match status" value="1"/>
</dbReference>
<keyword evidence="5 12" id="KW-0812">Transmembrane</keyword>